<keyword evidence="5" id="KW-1185">Reference proteome</keyword>
<dbReference type="GO" id="GO:0016226">
    <property type="term" value="P:iron-sulfur cluster assembly"/>
    <property type="evidence" value="ECO:0007669"/>
    <property type="project" value="InterPro"/>
</dbReference>
<gene>
    <name evidence="2" type="primary">sufD</name>
    <name evidence="2" type="ORF">NE863_07725</name>
    <name evidence="3" type="ORF">P4B07_07565</name>
</gene>
<evidence type="ECO:0000313" key="5">
    <source>
        <dbReference type="Proteomes" id="UP001214094"/>
    </source>
</evidence>
<accession>A0A9Q8Y911</accession>
<proteinExistence type="predicted"/>
<dbReference type="InterPro" id="IPR000825">
    <property type="entry name" value="SUF_FeS_clus_asmbl_SufBD_core"/>
</dbReference>
<protein>
    <submittedName>
        <fullName evidence="2">Fe-S cluster assembly protein SufD</fullName>
    </submittedName>
</protein>
<dbReference type="AlphaFoldDB" id="A0A9Q8Y911"/>
<dbReference type="GeneID" id="29518891"/>
<evidence type="ECO:0000313" key="2">
    <source>
        <dbReference type="EMBL" id="USJ24840.1"/>
    </source>
</evidence>
<feature type="domain" description="SUF system FeS cluster assembly SufBD core" evidence="1">
    <location>
        <begin position="171"/>
        <end position="396"/>
    </location>
</feature>
<evidence type="ECO:0000313" key="3">
    <source>
        <dbReference type="EMBL" id="WFP92203.1"/>
    </source>
</evidence>
<dbReference type="PANTHER" id="PTHR43575">
    <property type="entry name" value="PROTEIN ABCI7, CHLOROPLASTIC"/>
    <property type="match status" value="1"/>
</dbReference>
<dbReference type="PANTHER" id="PTHR43575:SF1">
    <property type="entry name" value="PROTEIN ABCI7, CHLOROPLASTIC"/>
    <property type="match status" value="1"/>
</dbReference>
<dbReference type="RefSeq" id="WP_034794325.1">
    <property type="nucleotide sequence ID" value="NZ_CAXURO020000001.1"/>
</dbReference>
<dbReference type="EMBL" id="CP121308">
    <property type="protein sequence ID" value="WFP92203.1"/>
    <property type="molecule type" value="Genomic_DNA"/>
</dbReference>
<dbReference type="Pfam" id="PF01458">
    <property type="entry name" value="SUFBD_core"/>
    <property type="match status" value="1"/>
</dbReference>
<evidence type="ECO:0000259" key="1">
    <source>
        <dbReference type="Pfam" id="PF01458"/>
    </source>
</evidence>
<evidence type="ECO:0000313" key="4">
    <source>
        <dbReference type="Proteomes" id="UP001055460"/>
    </source>
</evidence>
<sequence length="426" mass="45577">MNMQQAIKMTAAETALVDAYTAQIGDLPGDGSVLSVRDTLVHELRTAGLPTRRVESWHYTDLRTLLRAVPATDPTAFADRVDALVPGSTVFSVRNGQAEVKGNLPEGVTVRSYVDSLLDGSATAGLAVLGFDDAIGRINGGLVRGGLEIAVGDDATVENPLEIQLVQSVGQAHTRFPVTFGANAKATVIERHLSTKDGESFVSSVSDITLADGADVIWIILQQQGAADTHLGQIRFDLGKNAKLHLFVINAGGKLVRQEIHGKTSGEGADFKLRGINLLGGESHTDVTFTLGHNVPHTTSTEIIRNVVFDRAKGVFQGKILVAKDAQKTDAKMACNTLLLSDDADLSAKPELEIFADDVQCGHGATVADIDHTQLFYLMARGVPENKARAMLVNAFVAEIVEELEDDEALVEALEEVISTWLDKHA</sequence>
<dbReference type="SUPFAM" id="SSF101960">
    <property type="entry name" value="Stabilizer of iron transporter SufD"/>
    <property type="match status" value="1"/>
</dbReference>
<dbReference type="KEGG" id="eah:FA04_07450"/>
<dbReference type="InterPro" id="IPR037284">
    <property type="entry name" value="SUF_FeS_clus_asmbl_SufBD_sf"/>
</dbReference>
<reference evidence="2" key="1">
    <citation type="submission" date="2022-06" db="EMBL/GenBank/DDBJ databases">
        <title>Physiological and biochemical characterization and genomic elucidation of a strain of the genus Ensifer adhaerens M8 that combines arsenic oxidation and chromium reduction.</title>
        <authorList>
            <person name="Li X."/>
            <person name="Yu c."/>
        </authorList>
    </citation>
    <scope>NUCLEOTIDE SEQUENCE</scope>
    <source>
        <strain evidence="2">M8</strain>
    </source>
</reference>
<dbReference type="OrthoDB" id="9768262at2"/>
<reference evidence="3 5" key="2">
    <citation type="submission" date="2023-03" db="EMBL/GenBank/DDBJ databases">
        <title>Comparative genome and transcriptome analysis combination mining strategies for increasing vitamin B12 production of Ensifer adhaerens strain.</title>
        <authorList>
            <person name="Yongheng L."/>
        </authorList>
    </citation>
    <scope>NUCLEOTIDE SEQUENCE [LARGE SCALE GENOMIC DNA]</scope>
    <source>
        <strain evidence="3 5">Casida A-T305</strain>
    </source>
</reference>
<dbReference type="NCBIfam" id="TIGR01981">
    <property type="entry name" value="sufD"/>
    <property type="match status" value="1"/>
</dbReference>
<dbReference type="InterPro" id="IPR011542">
    <property type="entry name" value="SUF_FeS_clus_asmbl_SufD"/>
</dbReference>
<dbReference type="Proteomes" id="UP001214094">
    <property type="component" value="Chromosome"/>
</dbReference>
<dbReference type="InterPro" id="IPR055346">
    <property type="entry name" value="Fe-S_cluster_assembly_SufBD"/>
</dbReference>
<name>A0A9Q8Y911_ENSAD</name>
<dbReference type="Proteomes" id="UP001055460">
    <property type="component" value="Chromosome"/>
</dbReference>
<dbReference type="EMBL" id="CP098807">
    <property type="protein sequence ID" value="USJ24840.1"/>
    <property type="molecule type" value="Genomic_DNA"/>
</dbReference>
<organism evidence="2 4">
    <name type="scientific">Ensifer adhaerens</name>
    <name type="common">Sinorhizobium morelense</name>
    <dbReference type="NCBI Taxonomy" id="106592"/>
    <lineage>
        <taxon>Bacteria</taxon>
        <taxon>Pseudomonadati</taxon>
        <taxon>Pseudomonadota</taxon>
        <taxon>Alphaproteobacteria</taxon>
        <taxon>Hyphomicrobiales</taxon>
        <taxon>Rhizobiaceae</taxon>
        <taxon>Sinorhizobium/Ensifer group</taxon>
        <taxon>Ensifer</taxon>
    </lineage>
</organism>